<dbReference type="Pfam" id="PF12796">
    <property type="entry name" value="Ank_2"/>
    <property type="match status" value="1"/>
</dbReference>
<evidence type="ECO:0000313" key="6">
    <source>
        <dbReference type="Proteomes" id="UP000094527"/>
    </source>
</evidence>
<dbReference type="PROSITE" id="PS50297">
    <property type="entry name" value="ANK_REP_REGION"/>
    <property type="match status" value="3"/>
</dbReference>
<protein>
    <submittedName>
        <fullName evidence="5">Protein fem-1 C</fullName>
    </submittedName>
</protein>
<evidence type="ECO:0000256" key="1">
    <source>
        <dbReference type="ARBA" id="ARBA00022737"/>
    </source>
</evidence>
<proteinExistence type="predicted"/>
<dbReference type="Pfam" id="PF13637">
    <property type="entry name" value="Ank_4"/>
    <property type="match status" value="2"/>
</dbReference>
<feature type="region of interest" description="Disordered" evidence="4">
    <location>
        <begin position="689"/>
        <end position="716"/>
    </location>
</feature>
<dbReference type="SUPFAM" id="SSF48403">
    <property type="entry name" value="Ankyrin repeat"/>
    <property type="match status" value="2"/>
</dbReference>
<sequence>SPSDAGYFFKMFNKMWTFGKSSPQGTTNSGGPRTKESLSEDLHNEVRSAAPGARLTYHLRTSLERLDKTERKEIVGIVGRQDNCAPMFIASRRGNLEIVEYLIETCGADVEQKGTYEVVDEKTCHRVTPLWCAAVCGRLNIVKCLVKHGANVNAISDTGSTPVRSACFMTHFDVVHYLVEHAGADIGLPNFNGGTCLINSVQSSPLCEYLLEHGANVNAQDIQLKAALHYAIQEHRFDTTKLLIQHGADPFLKNRYGDDALQTSCLKGATTIFHYLLDQIPEYSRERKAEMHELMGSTFLDEHHDIQMALHFWKKAIEIRYDPTGELPDIPKKPLGYTPLYAKIHNHEGQEVEATEFNTRDDLENIATDLELMRVNSLLIAERILGLCHKDVIFRIMYRGAAYADSSQYLMCIHLWRYALQLRIQKDSLLYGDTCFTALALIRLYLDLDRNRDLDRNAANHPLQVSDLMGTFQLLVDQFPNSSQLVKVRPVFKRQQECFDRCLRCCTHLLYLLLRAPNKTKEETLQLRKMTEKLVRYRLRMCMTGDSLLHMSVSKSNVVRSHFFVDDHQVYVFPSFDVAKYMIECGANVNEVNDNRATPLHVVVSNDNFNPQIVELLLGNGAHLDQLDQQNQSPLTVLQTKKQLSGLGLLPLEHVSLKCIAARAVCKYSIPYGEGDLPRELSHFIELHRPTKKSTSGDDPEGGSSSRNRSSRASRV</sequence>
<dbReference type="InterPro" id="IPR002110">
    <property type="entry name" value="Ankyrin_rpt"/>
</dbReference>
<feature type="region of interest" description="Disordered" evidence="4">
    <location>
        <begin position="20"/>
        <end position="41"/>
    </location>
</feature>
<feature type="repeat" description="ANK" evidence="3">
    <location>
        <begin position="595"/>
        <end position="629"/>
    </location>
</feature>
<dbReference type="OMA" id="TFLDEHH"/>
<dbReference type="OrthoDB" id="3246549at2759"/>
<feature type="repeat" description="ANK" evidence="3">
    <location>
        <begin position="223"/>
        <end position="255"/>
    </location>
</feature>
<dbReference type="SMART" id="SM00248">
    <property type="entry name" value="ANK"/>
    <property type="match status" value="8"/>
</dbReference>
<evidence type="ECO:0000256" key="2">
    <source>
        <dbReference type="ARBA" id="ARBA00023043"/>
    </source>
</evidence>
<dbReference type="AlphaFoldDB" id="A0A1D2MTC6"/>
<feature type="compositionally biased region" description="Polar residues" evidence="4">
    <location>
        <begin position="20"/>
        <end position="31"/>
    </location>
</feature>
<accession>A0A1D2MTC6</accession>
<dbReference type="PANTHER" id="PTHR24173">
    <property type="entry name" value="ANKYRIN REPEAT CONTAINING"/>
    <property type="match status" value="1"/>
</dbReference>
<evidence type="ECO:0000256" key="3">
    <source>
        <dbReference type="PROSITE-ProRule" id="PRU00023"/>
    </source>
</evidence>
<keyword evidence="2 3" id="KW-0040">ANK repeat</keyword>
<dbReference type="PROSITE" id="PS50088">
    <property type="entry name" value="ANK_REPEAT"/>
    <property type="match status" value="3"/>
</dbReference>
<reference evidence="5 6" key="1">
    <citation type="journal article" date="2016" name="Genome Biol. Evol.">
        <title>Gene Family Evolution Reflects Adaptation to Soil Environmental Stressors in the Genome of the Collembolan Orchesella cincta.</title>
        <authorList>
            <person name="Faddeeva-Vakhrusheva A."/>
            <person name="Derks M.F."/>
            <person name="Anvar S.Y."/>
            <person name="Agamennone V."/>
            <person name="Suring W."/>
            <person name="Smit S."/>
            <person name="van Straalen N.M."/>
            <person name="Roelofs D."/>
        </authorList>
    </citation>
    <scope>NUCLEOTIDE SEQUENCE [LARGE SCALE GENOMIC DNA]</scope>
    <source>
        <tissue evidence="5">Mixed pool</tissue>
    </source>
</reference>
<dbReference type="Proteomes" id="UP000094527">
    <property type="component" value="Unassembled WGS sequence"/>
</dbReference>
<feature type="repeat" description="ANK" evidence="3">
    <location>
        <begin position="125"/>
        <end position="157"/>
    </location>
</feature>
<keyword evidence="6" id="KW-1185">Reference proteome</keyword>
<comment type="caution">
    <text evidence="5">The sequence shown here is derived from an EMBL/GenBank/DDBJ whole genome shotgun (WGS) entry which is preliminary data.</text>
</comment>
<dbReference type="PANTHER" id="PTHR24173:SF82">
    <property type="entry name" value="FI19351P1"/>
    <property type="match status" value="1"/>
</dbReference>
<keyword evidence="1" id="KW-0677">Repeat</keyword>
<dbReference type="EMBL" id="LJIJ01000567">
    <property type="protein sequence ID" value="ODM96182.1"/>
    <property type="molecule type" value="Genomic_DNA"/>
</dbReference>
<dbReference type="STRING" id="48709.A0A1D2MTC6"/>
<evidence type="ECO:0000313" key="5">
    <source>
        <dbReference type="EMBL" id="ODM96182.1"/>
    </source>
</evidence>
<name>A0A1D2MTC6_ORCCI</name>
<dbReference type="FunFam" id="1.25.40.20:FF:000466">
    <property type="entry name" value="Mann-cup, isoform B"/>
    <property type="match status" value="1"/>
</dbReference>
<evidence type="ECO:0000256" key="4">
    <source>
        <dbReference type="SAM" id="MobiDB-lite"/>
    </source>
</evidence>
<dbReference type="Gene3D" id="1.25.40.20">
    <property type="entry name" value="Ankyrin repeat-containing domain"/>
    <property type="match status" value="3"/>
</dbReference>
<gene>
    <name evidence="5" type="ORF">Ocin01_10499</name>
</gene>
<organism evidence="5 6">
    <name type="scientific">Orchesella cincta</name>
    <name type="common">Springtail</name>
    <name type="synonym">Podura cincta</name>
    <dbReference type="NCBI Taxonomy" id="48709"/>
    <lineage>
        <taxon>Eukaryota</taxon>
        <taxon>Metazoa</taxon>
        <taxon>Ecdysozoa</taxon>
        <taxon>Arthropoda</taxon>
        <taxon>Hexapoda</taxon>
        <taxon>Collembola</taxon>
        <taxon>Entomobryomorpha</taxon>
        <taxon>Entomobryoidea</taxon>
        <taxon>Orchesellidae</taxon>
        <taxon>Orchesellinae</taxon>
        <taxon>Orchesella</taxon>
    </lineage>
</organism>
<dbReference type="InterPro" id="IPR036770">
    <property type="entry name" value="Ankyrin_rpt-contain_sf"/>
</dbReference>
<feature type="non-terminal residue" evidence="5">
    <location>
        <position position="1"/>
    </location>
</feature>